<evidence type="ECO:0000259" key="7">
    <source>
        <dbReference type="PROSITE" id="PS50109"/>
    </source>
</evidence>
<evidence type="ECO:0000256" key="6">
    <source>
        <dbReference type="SAM" id="MobiDB-lite"/>
    </source>
</evidence>
<reference evidence="9 10" key="1">
    <citation type="journal article" date="2013" name="J. Bacteriol.">
        <title>Roles of HynAB and Ech, the only two hydrogenases found in the model sulfate reducer Desulfovibrio gigas.</title>
        <authorList>
            <person name="Morais-Silva F.O."/>
            <person name="Santos C.I."/>
            <person name="Rodrigues R."/>
            <person name="Pereira I.A."/>
            <person name="Rodrigues-Pousada C."/>
        </authorList>
    </citation>
    <scope>NUCLEOTIDE SEQUENCE [LARGE SCALE GENOMIC DNA]</scope>
    <source>
        <strain evidence="10">ATCC 19364 / DSM 1382 / NCIMB 9332 / VKM B-1759</strain>
    </source>
</reference>
<dbReference type="GO" id="GO:0000155">
    <property type="term" value="F:phosphorelay sensor kinase activity"/>
    <property type="evidence" value="ECO:0007669"/>
    <property type="project" value="InterPro"/>
</dbReference>
<feature type="domain" description="Histidine kinase" evidence="7">
    <location>
        <begin position="146"/>
        <end position="378"/>
    </location>
</feature>
<evidence type="ECO:0000259" key="8">
    <source>
        <dbReference type="PROSITE" id="PS50110"/>
    </source>
</evidence>
<dbReference type="AlphaFoldDB" id="T2GD50"/>
<dbReference type="SMART" id="SM00388">
    <property type="entry name" value="HisKA"/>
    <property type="match status" value="1"/>
</dbReference>
<dbReference type="CDD" id="cd17546">
    <property type="entry name" value="REC_hyHK_CKI1_RcsC-like"/>
    <property type="match status" value="1"/>
</dbReference>
<dbReference type="Proteomes" id="UP000016587">
    <property type="component" value="Chromosome"/>
</dbReference>
<dbReference type="InterPro" id="IPR003661">
    <property type="entry name" value="HisK_dim/P_dom"/>
</dbReference>
<dbReference type="Gene3D" id="3.30.565.10">
    <property type="entry name" value="Histidine kinase-like ATPase, C-terminal domain"/>
    <property type="match status" value="1"/>
</dbReference>
<dbReference type="EC" id="2.7.13.3" evidence="2"/>
<dbReference type="InterPro" id="IPR005467">
    <property type="entry name" value="His_kinase_dom"/>
</dbReference>
<evidence type="ECO:0000256" key="3">
    <source>
        <dbReference type="ARBA" id="ARBA00022553"/>
    </source>
</evidence>
<dbReference type="PATRIC" id="fig|1121448.10.peg.2245"/>
<dbReference type="Pfam" id="PF00072">
    <property type="entry name" value="Response_reg"/>
    <property type="match status" value="1"/>
</dbReference>
<comment type="catalytic activity">
    <reaction evidence="1">
        <text>ATP + protein L-histidine = ADP + protein N-phospho-L-histidine.</text>
        <dbReference type="EC" id="2.7.13.3"/>
    </reaction>
</comment>
<dbReference type="SMART" id="SM00448">
    <property type="entry name" value="REC"/>
    <property type="match status" value="1"/>
</dbReference>
<feature type="domain" description="Response regulatory" evidence="8">
    <location>
        <begin position="401"/>
        <end position="519"/>
    </location>
</feature>
<dbReference type="InterPro" id="IPR003594">
    <property type="entry name" value="HATPase_dom"/>
</dbReference>
<dbReference type="InterPro" id="IPR036890">
    <property type="entry name" value="HATPase_C_sf"/>
</dbReference>
<dbReference type="PROSITE" id="PS50109">
    <property type="entry name" value="HIS_KIN"/>
    <property type="match status" value="1"/>
</dbReference>
<dbReference type="Gene3D" id="1.10.287.130">
    <property type="match status" value="1"/>
</dbReference>
<dbReference type="InterPro" id="IPR004358">
    <property type="entry name" value="Sig_transdc_His_kin-like_C"/>
</dbReference>
<gene>
    <name evidence="9" type="ORF">DGI_2292</name>
</gene>
<evidence type="ECO:0000313" key="10">
    <source>
        <dbReference type="Proteomes" id="UP000016587"/>
    </source>
</evidence>
<evidence type="ECO:0000256" key="2">
    <source>
        <dbReference type="ARBA" id="ARBA00012438"/>
    </source>
</evidence>
<dbReference type="Gene3D" id="3.40.50.2300">
    <property type="match status" value="1"/>
</dbReference>
<evidence type="ECO:0000256" key="1">
    <source>
        <dbReference type="ARBA" id="ARBA00000085"/>
    </source>
</evidence>
<keyword evidence="10" id="KW-1185">Reference proteome</keyword>
<dbReference type="InterPro" id="IPR001789">
    <property type="entry name" value="Sig_transdc_resp-reg_receiver"/>
</dbReference>
<proteinExistence type="predicted"/>
<accession>T2GD50</accession>
<dbReference type="InterPro" id="IPR036097">
    <property type="entry name" value="HisK_dim/P_sf"/>
</dbReference>
<dbReference type="PROSITE" id="PS50110">
    <property type="entry name" value="RESPONSE_REGULATORY"/>
    <property type="match status" value="1"/>
</dbReference>
<reference evidence="10" key="2">
    <citation type="submission" date="2013-07" db="EMBL/GenBank/DDBJ databases">
        <authorList>
            <person name="Morais-Silva F.O."/>
            <person name="Rezende A.M."/>
            <person name="Pimentel C."/>
            <person name="Resende D.M."/>
            <person name="Santos C.I."/>
            <person name="Clemente C."/>
            <person name="de Oliveira L.M."/>
            <person name="da Silva S.M."/>
            <person name="Costa D.A."/>
            <person name="Varela-Raposo A."/>
            <person name="Horacio E.C.A."/>
            <person name="Matos M."/>
            <person name="Flores O."/>
            <person name="Ruiz J.C."/>
            <person name="Rodrigues-Pousada C."/>
        </authorList>
    </citation>
    <scope>NUCLEOTIDE SEQUENCE [LARGE SCALE GENOMIC DNA]</scope>
    <source>
        <strain evidence="10">ATCC 19364 / DSM 1382 / NCIMB 9332 / VKM B-1759</strain>
    </source>
</reference>
<dbReference type="PANTHER" id="PTHR45339">
    <property type="entry name" value="HYBRID SIGNAL TRANSDUCTION HISTIDINE KINASE J"/>
    <property type="match status" value="1"/>
</dbReference>
<dbReference type="EMBL" id="CP006585">
    <property type="protein sequence ID" value="AGW14046.1"/>
    <property type="molecule type" value="Genomic_DNA"/>
</dbReference>
<dbReference type="CDD" id="cd00082">
    <property type="entry name" value="HisKA"/>
    <property type="match status" value="1"/>
</dbReference>
<feature type="region of interest" description="Disordered" evidence="6">
    <location>
        <begin position="1"/>
        <end position="20"/>
    </location>
</feature>
<dbReference type="STRING" id="1121448.DGI_2292"/>
<evidence type="ECO:0000256" key="4">
    <source>
        <dbReference type="ARBA" id="ARBA00023012"/>
    </source>
</evidence>
<sequence length="526" mass="56744">MFEEVEMSSHDDELPPPAGDPLESPFAVLAICPGGELRECNKAATTLLGTCAEPVQDVVKRLMEMMQASGCQPGRTRNAICRLPLKGGGSCDLSVHICALVDGGAVLGLADVTDLVESREVLRCTISEREHALEKALAAKRDFLANMSHELRTPLNGILGMTDLLSITETTEEQRLYIEAVRRSGRDLLHIVNHLLDLSASERGMLTLRPAEFTLRETLAPVFETLGRLATEKGLGFEVAIQADTPNYLVGDTERLKQIVYNLGDNAVKYTRQGHVAIHVRPGTEADRPAANTPANGAHALLVFQVHDTGPGVPAHKRDHIFDAFSLGEEILTKKHAGAGLGLPVSKTLAEMMGGSLVLSSAGEGTGSTFTCTVCLGRAQEPAAAERLAPKAWEAATGSLRVLLVEDEDVSRIFAKVFLEKQGHSVETAVNGLQALEKLAAARFDVVLMDVQMPEMDGLTAAREIRDGKSGGDPEVPIIALTVFSSTEDRQRIKDAGMDEYISKPVDAERLDRALRRALARTRRAV</sequence>
<dbReference type="Pfam" id="PF02518">
    <property type="entry name" value="HATPase_c"/>
    <property type="match status" value="1"/>
</dbReference>
<keyword evidence="3 5" id="KW-0597">Phosphoprotein</keyword>
<dbReference type="SUPFAM" id="SSF55874">
    <property type="entry name" value="ATPase domain of HSP90 chaperone/DNA topoisomerase II/histidine kinase"/>
    <property type="match status" value="1"/>
</dbReference>
<protein>
    <recommendedName>
        <fullName evidence="2">histidine kinase</fullName>
        <ecNumber evidence="2">2.7.13.3</ecNumber>
    </recommendedName>
</protein>
<feature type="modified residue" description="4-aspartylphosphate" evidence="5">
    <location>
        <position position="450"/>
    </location>
</feature>
<dbReference type="SMART" id="SM00387">
    <property type="entry name" value="HATPase_c"/>
    <property type="match status" value="1"/>
</dbReference>
<dbReference type="InterPro" id="IPR011006">
    <property type="entry name" value="CheY-like_superfamily"/>
</dbReference>
<name>T2GD50_MEGG1</name>
<evidence type="ECO:0000313" key="9">
    <source>
        <dbReference type="EMBL" id="AGW14046.1"/>
    </source>
</evidence>
<dbReference type="KEGG" id="dgg:DGI_2292"/>
<organism evidence="9 10">
    <name type="scientific">Megalodesulfovibrio gigas (strain ATCC 19364 / DSM 1382 / NCIMB 9332 / VKM B-1759)</name>
    <name type="common">Desulfovibrio gigas</name>
    <dbReference type="NCBI Taxonomy" id="1121448"/>
    <lineage>
        <taxon>Bacteria</taxon>
        <taxon>Pseudomonadati</taxon>
        <taxon>Thermodesulfobacteriota</taxon>
        <taxon>Desulfovibrionia</taxon>
        <taxon>Desulfovibrionales</taxon>
        <taxon>Desulfovibrionaceae</taxon>
        <taxon>Megalodesulfovibrio</taxon>
    </lineage>
</organism>
<dbReference type="SUPFAM" id="SSF52172">
    <property type="entry name" value="CheY-like"/>
    <property type="match status" value="1"/>
</dbReference>
<dbReference type="SUPFAM" id="SSF47384">
    <property type="entry name" value="Homodimeric domain of signal transducing histidine kinase"/>
    <property type="match status" value="1"/>
</dbReference>
<dbReference type="PRINTS" id="PR00344">
    <property type="entry name" value="BCTRLSENSOR"/>
</dbReference>
<evidence type="ECO:0000256" key="5">
    <source>
        <dbReference type="PROSITE-ProRule" id="PRU00169"/>
    </source>
</evidence>
<dbReference type="HOGENOM" id="CLU_000445_114_15_7"/>
<dbReference type="Pfam" id="PF00512">
    <property type="entry name" value="HisKA"/>
    <property type="match status" value="1"/>
</dbReference>
<dbReference type="eggNOG" id="COG0642">
    <property type="taxonomic scope" value="Bacteria"/>
</dbReference>
<dbReference type="PANTHER" id="PTHR45339:SF1">
    <property type="entry name" value="HYBRID SIGNAL TRANSDUCTION HISTIDINE KINASE J"/>
    <property type="match status" value="1"/>
</dbReference>
<keyword evidence="4" id="KW-0902">Two-component regulatory system</keyword>